<evidence type="ECO:0000313" key="10">
    <source>
        <dbReference type="EMBL" id="KAG8371365.1"/>
    </source>
</evidence>
<dbReference type="GO" id="GO:0080043">
    <property type="term" value="F:quercetin 3-O-glucosyltransferase activity"/>
    <property type="evidence" value="ECO:0007669"/>
    <property type="project" value="TreeGrafter"/>
</dbReference>
<dbReference type="PROSITE" id="PS00375">
    <property type="entry name" value="UDPGT"/>
    <property type="match status" value="1"/>
</dbReference>
<dbReference type="Pfam" id="PF00201">
    <property type="entry name" value="UDPGT"/>
    <property type="match status" value="1"/>
</dbReference>
<dbReference type="PANTHER" id="PTHR11926:SF870">
    <property type="entry name" value="UDP-GLYCOSYLTRANSFERASE 75B1"/>
    <property type="match status" value="1"/>
</dbReference>
<dbReference type="GO" id="GO:0080044">
    <property type="term" value="F:quercetin 7-O-glucosyltransferase activity"/>
    <property type="evidence" value="ECO:0007669"/>
    <property type="project" value="TreeGrafter"/>
</dbReference>
<dbReference type="GO" id="GO:0102816">
    <property type="term" value="F:UDP-D-glucose:delphinidin 3-O-glucosyl-5-O-caffeoylglucoside -O-beta-D-glucosyltransferase activity"/>
    <property type="evidence" value="ECO:0007669"/>
    <property type="project" value="UniProtKB-EC"/>
</dbReference>
<comment type="similarity">
    <text evidence="2 8">Belongs to the UDP-glycosyltransferase family.</text>
</comment>
<dbReference type="InterPro" id="IPR002213">
    <property type="entry name" value="UDP_glucos_trans"/>
</dbReference>
<dbReference type="EC" id="2.4.1.-" evidence="9"/>
<sequence length="553" mass="62335">MTKTSSTLDALIDFVSFDDGYDNGWSNADYQDFMLAQRKHGGKAVEDVVAAARDEGQPITRVIYSLLVPWAAQVAYNLQLPVTLLWIEPATLFGVYYYYFNKYFDGSLGSNQAIELPGLPSLEGSDLPSFMLTSSPNIYDFALPTLFENFQILDREAKRPTVLVNTFQELEVEPLRAIDKYKLMAIGPLIPSAFLDGKDPSDTSFGGDLIEKSVDDYVEWLDFQEKLSVIYVAFGSYSEISKPQMEEIAKGLIESQRPFLWVIRGAEKEEMVSCRVDLEKQGKIVSWCSQVEVLSHSSVGCFVTHCGWNSSLESIVLGVPTVLFPQWCDQATNAKLIQDYWKTGLRVVKPENGGVIEGDEIKRCLDIVMDGGQMRMEAKKWRELAKEAMNEDGSSNVNLNIFLHDQLDEEIDARDARDTSFGGDLIEKSVEDYVEWLDSQGKLSVIYVAFGSFSEISKPQMEEVAKGLIKSQRPFLWVIRGAEKEEMVSCRVDLEKQGKIVGDEIKRSFDIVMDGGEMRKEAQKWRELAKEAMKEDGSSNVNLNIFLHQLGEE</sequence>
<evidence type="ECO:0000256" key="8">
    <source>
        <dbReference type="RuleBase" id="RU003718"/>
    </source>
</evidence>
<gene>
    <name evidence="10" type="ORF">BUALT_Bualt13G0080100</name>
</gene>
<accession>A0AAV6WWI6</accession>
<evidence type="ECO:0000256" key="2">
    <source>
        <dbReference type="ARBA" id="ARBA00009995"/>
    </source>
</evidence>
<dbReference type="Gene3D" id="3.40.50.2000">
    <property type="entry name" value="Glycogen Phosphorylase B"/>
    <property type="match status" value="5"/>
</dbReference>
<name>A0AAV6WWI6_9LAMI</name>
<dbReference type="PANTHER" id="PTHR11926">
    <property type="entry name" value="GLUCOSYL/GLUCURONOSYL TRANSFERASES"/>
    <property type="match status" value="1"/>
</dbReference>
<evidence type="ECO:0000256" key="9">
    <source>
        <dbReference type="RuleBase" id="RU362057"/>
    </source>
</evidence>
<evidence type="ECO:0000256" key="4">
    <source>
        <dbReference type="ARBA" id="ARBA00022679"/>
    </source>
</evidence>
<keyword evidence="4 8" id="KW-0808">Transferase</keyword>
<evidence type="ECO:0000256" key="5">
    <source>
        <dbReference type="ARBA" id="ARBA00022729"/>
    </source>
</evidence>
<reference evidence="10" key="1">
    <citation type="submission" date="2019-10" db="EMBL/GenBank/DDBJ databases">
        <authorList>
            <person name="Zhang R."/>
            <person name="Pan Y."/>
            <person name="Wang J."/>
            <person name="Ma R."/>
            <person name="Yu S."/>
        </authorList>
    </citation>
    <scope>NUCLEOTIDE SEQUENCE</scope>
    <source>
        <strain evidence="10">LA-IB0</strain>
        <tissue evidence="10">Leaf</tissue>
    </source>
</reference>
<keyword evidence="11" id="KW-1185">Reference proteome</keyword>
<protein>
    <recommendedName>
        <fullName evidence="9">Glycosyltransferase</fullName>
        <ecNumber evidence="9">2.4.1.-</ecNumber>
    </recommendedName>
</protein>
<evidence type="ECO:0000313" key="11">
    <source>
        <dbReference type="Proteomes" id="UP000826271"/>
    </source>
</evidence>
<comment type="function">
    <text evidence="7">Catalyzes the glucosylation at the O-5 position of anthocyanidin 3-glucosides to form anthocyanidin 3,5-di-O-glucosides using UDP-glucose as sugar donor. Anthocyanidin 3,5-di-O-glucosides are molecules that are responsible for pigmentation. Also acts on anthocyanidin 3-O-(6-O-malonylglucoside). Much less active with hydroxycinnamoylglucose derivatives. No activity in the absence of the 3-O-glucoside group.</text>
</comment>
<comment type="pathway">
    <text evidence="1">Pigment biosynthesis; anthocyanin biosynthesis.</text>
</comment>
<organism evidence="10 11">
    <name type="scientific">Buddleja alternifolia</name>
    <dbReference type="NCBI Taxonomy" id="168488"/>
    <lineage>
        <taxon>Eukaryota</taxon>
        <taxon>Viridiplantae</taxon>
        <taxon>Streptophyta</taxon>
        <taxon>Embryophyta</taxon>
        <taxon>Tracheophyta</taxon>
        <taxon>Spermatophyta</taxon>
        <taxon>Magnoliopsida</taxon>
        <taxon>eudicotyledons</taxon>
        <taxon>Gunneridae</taxon>
        <taxon>Pentapetalae</taxon>
        <taxon>asterids</taxon>
        <taxon>lamiids</taxon>
        <taxon>Lamiales</taxon>
        <taxon>Scrophulariaceae</taxon>
        <taxon>Buddlejeae</taxon>
        <taxon>Buddleja</taxon>
    </lineage>
</organism>
<dbReference type="Proteomes" id="UP000826271">
    <property type="component" value="Unassembled WGS sequence"/>
</dbReference>
<dbReference type="CDD" id="cd03784">
    <property type="entry name" value="GT1_Gtf-like"/>
    <property type="match status" value="1"/>
</dbReference>
<keyword evidence="5" id="KW-0732">Signal</keyword>
<evidence type="ECO:0000256" key="6">
    <source>
        <dbReference type="ARBA" id="ARBA00050360"/>
    </source>
</evidence>
<evidence type="ECO:0000256" key="1">
    <source>
        <dbReference type="ARBA" id="ARBA00004935"/>
    </source>
</evidence>
<comment type="catalytic activity">
    <reaction evidence="6">
        <text>an anthocyanidin 3-O-beta-D-glucoside + UDP-alpha-D-glucose = an anthocyanidin 3,5-di-O-beta-D-glucoside + UDP + 2 H(+)</text>
        <dbReference type="Rhea" id="RHEA:35423"/>
        <dbReference type="ChEBI" id="CHEBI:15378"/>
        <dbReference type="ChEBI" id="CHEBI:16307"/>
        <dbReference type="ChEBI" id="CHEBI:57503"/>
        <dbReference type="ChEBI" id="CHEBI:58223"/>
        <dbReference type="ChEBI" id="CHEBI:58885"/>
        <dbReference type="EC" id="2.4.1.298"/>
    </reaction>
</comment>
<evidence type="ECO:0000256" key="7">
    <source>
        <dbReference type="ARBA" id="ARBA00056922"/>
    </source>
</evidence>
<dbReference type="AlphaFoldDB" id="A0AAV6WWI6"/>
<dbReference type="SUPFAM" id="SSF53756">
    <property type="entry name" value="UDP-Glycosyltransferase/glycogen phosphorylase"/>
    <property type="match status" value="2"/>
</dbReference>
<keyword evidence="3 8" id="KW-0328">Glycosyltransferase</keyword>
<evidence type="ECO:0000256" key="3">
    <source>
        <dbReference type="ARBA" id="ARBA00022676"/>
    </source>
</evidence>
<dbReference type="FunFam" id="3.40.50.2000:FF:000019">
    <property type="entry name" value="Glycosyltransferase"/>
    <property type="match status" value="1"/>
</dbReference>
<proteinExistence type="inferred from homology"/>
<dbReference type="InterPro" id="IPR035595">
    <property type="entry name" value="UDP_glycos_trans_CS"/>
</dbReference>
<comment type="caution">
    <text evidence="10">The sequence shown here is derived from an EMBL/GenBank/DDBJ whole genome shotgun (WGS) entry which is preliminary data.</text>
</comment>
<dbReference type="EMBL" id="WHWC01000013">
    <property type="protein sequence ID" value="KAG8371365.1"/>
    <property type="molecule type" value="Genomic_DNA"/>
</dbReference>